<dbReference type="InterPro" id="IPR005025">
    <property type="entry name" value="FMN_Rdtase-like_dom"/>
</dbReference>
<dbReference type="Gene3D" id="3.40.50.360">
    <property type="match status" value="1"/>
</dbReference>
<keyword evidence="1" id="KW-0285">Flavoprotein</keyword>
<dbReference type="GO" id="GO:0016491">
    <property type="term" value="F:oxidoreductase activity"/>
    <property type="evidence" value="ECO:0007669"/>
    <property type="project" value="InterPro"/>
</dbReference>
<evidence type="ECO:0000313" key="5">
    <source>
        <dbReference type="Proteomes" id="UP000070160"/>
    </source>
</evidence>
<dbReference type="STRING" id="1588748.HMPREF3182_01010"/>
<keyword evidence="5" id="KW-1185">Reference proteome</keyword>
<dbReference type="RefSeq" id="WP_062485762.1">
    <property type="nucleotide sequence ID" value="NZ_KQ960952.1"/>
</dbReference>
<dbReference type="InterPro" id="IPR029039">
    <property type="entry name" value="Flavoprotein-like_sf"/>
</dbReference>
<dbReference type="EMBL" id="LSDT01000044">
    <property type="protein sequence ID" value="KXB90590.1"/>
    <property type="molecule type" value="Genomic_DNA"/>
</dbReference>
<dbReference type="PANTHER" id="PTHR43278:SF4">
    <property type="entry name" value="NAD(P)H-DEPENDENT FMN-CONTAINING OXIDOREDUCTASE YWQN-RELATED"/>
    <property type="match status" value="1"/>
</dbReference>
<dbReference type="Pfam" id="PF03358">
    <property type="entry name" value="FMN_red"/>
    <property type="match status" value="1"/>
</dbReference>
<dbReference type="AlphaFoldDB" id="A0A134CEJ2"/>
<reference evidence="5" key="1">
    <citation type="submission" date="2016-01" db="EMBL/GenBank/DDBJ databases">
        <authorList>
            <person name="Mitreva M."/>
            <person name="Pepin K.H."/>
            <person name="Mihindukulasuriya K.A."/>
            <person name="Fulton R."/>
            <person name="Fronick C."/>
            <person name="O'Laughlin M."/>
            <person name="Miner T."/>
            <person name="Herter B."/>
            <person name="Rosa B.A."/>
            <person name="Cordes M."/>
            <person name="Tomlinson C."/>
            <person name="Wollam A."/>
            <person name="Palsikar V.B."/>
            <person name="Mardis E.R."/>
            <person name="Wilson R.K."/>
        </authorList>
    </citation>
    <scope>NUCLEOTIDE SEQUENCE [LARGE SCALE GENOMIC DNA]</scope>
    <source>
        <strain evidence="5">KA00182</strain>
    </source>
</reference>
<evidence type="ECO:0000313" key="4">
    <source>
        <dbReference type="EMBL" id="KXB90590.1"/>
    </source>
</evidence>
<name>A0A134CEJ2_9FIRM</name>
<gene>
    <name evidence="4" type="ORF">HMPREF3182_01010</name>
</gene>
<accession>A0A134CEJ2</accession>
<dbReference type="PATRIC" id="fig|1588748.3.peg.972"/>
<evidence type="ECO:0000256" key="2">
    <source>
        <dbReference type="ARBA" id="ARBA00022643"/>
    </source>
</evidence>
<protein>
    <submittedName>
        <fullName evidence="4">Flavin reductase</fullName>
    </submittedName>
</protein>
<dbReference type="SUPFAM" id="SSF52218">
    <property type="entry name" value="Flavoproteins"/>
    <property type="match status" value="1"/>
</dbReference>
<dbReference type="InterPro" id="IPR051796">
    <property type="entry name" value="ISF_SsuE-like"/>
</dbReference>
<dbReference type="PANTHER" id="PTHR43278">
    <property type="entry name" value="NAD(P)H-DEPENDENT FMN-CONTAINING OXIDOREDUCTASE YWQN-RELATED"/>
    <property type="match status" value="1"/>
</dbReference>
<organism evidence="4 5">
    <name type="scientific">Megasphaera hutchinsoni</name>
    <dbReference type="NCBI Taxonomy" id="1588748"/>
    <lineage>
        <taxon>Bacteria</taxon>
        <taxon>Bacillati</taxon>
        <taxon>Bacillota</taxon>
        <taxon>Negativicutes</taxon>
        <taxon>Veillonellales</taxon>
        <taxon>Veillonellaceae</taxon>
        <taxon>Megasphaera</taxon>
    </lineage>
</organism>
<proteinExistence type="predicted"/>
<keyword evidence="2" id="KW-0288">FMN</keyword>
<feature type="domain" description="NADPH-dependent FMN reductase-like" evidence="3">
    <location>
        <begin position="1"/>
        <end position="133"/>
    </location>
</feature>
<comment type="caution">
    <text evidence="4">The sequence shown here is derived from an EMBL/GenBank/DDBJ whole genome shotgun (WGS) entry which is preliminary data.</text>
</comment>
<sequence length="187" mass="20655">MKVLLLNGSRRKEGCTYTALSVVANALQEQSIETEIIHAVPTDTVIKEVAEKLKTCDGIVLGSPVYWASPTGEVITFLDKLCTIAGKELHHKVGAVVVSARRAGTTASLDVLLKYLSYHQMIIVSSNYWNMIHGNRPDEVQQDIKGLQIMRTLGKNMAWIMSCIDAGKKVGITPPITEQKIMTNYIR</sequence>
<evidence type="ECO:0000256" key="1">
    <source>
        <dbReference type="ARBA" id="ARBA00022630"/>
    </source>
</evidence>
<evidence type="ECO:0000259" key="3">
    <source>
        <dbReference type="Pfam" id="PF03358"/>
    </source>
</evidence>
<dbReference type="Proteomes" id="UP000070160">
    <property type="component" value="Unassembled WGS sequence"/>
</dbReference>